<dbReference type="Proteomes" id="UP001596549">
    <property type="component" value="Unassembled WGS sequence"/>
</dbReference>
<evidence type="ECO:0000256" key="1">
    <source>
        <dbReference type="SAM" id="SignalP"/>
    </source>
</evidence>
<dbReference type="EMBL" id="JBHTCP010000052">
    <property type="protein sequence ID" value="MFC7373497.1"/>
    <property type="molecule type" value="Genomic_DNA"/>
</dbReference>
<protein>
    <submittedName>
        <fullName evidence="2">PepSY domain-containing protein</fullName>
    </submittedName>
</protein>
<name>A0ABW2NUE5_9BACL</name>
<organism evidence="2 3">
    <name type="scientific">Fictibacillus iocasae</name>
    <dbReference type="NCBI Taxonomy" id="2715437"/>
    <lineage>
        <taxon>Bacteria</taxon>
        <taxon>Bacillati</taxon>
        <taxon>Bacillota</taxon>
        <taxon>Bacilli</taxon>
        <taxon>Bacillales</taxon>
        <taxon>Fictibacillaceae</taxon>
        <taxon>Fictibacillus</taxon>
    </lineage>
</organism>
<dbReference type="Gene3D" id="3.10.450.40">
    <property type="match status" value="1"/>
</dbReference>
<keyword evidence="1" id="KW-0732">Signal</keyword>
<dbReference type="RefSeq" id="WP_379751492.1">
    <property type="nucleotide sequence ID" value="NZ_JBHTCP010000052.1"/>
</dbReference>
<gene>
    <name evidence="2" type="ORF">ACFQPF_17790</name>
</gene>
<evidence type="ECO:0000313" key="3">
    <source>
        <dbReference type="Proteomes" id="UP001596549"/>
    </source>
</evidence>
<reference evidence="3" key="1">
    <citation type="journal article" date="2019" name="Int. J. Syst. Evol. Microbiol.">
        <title>The Global Catalogue of Microorganisms (GCM) 10K type strain sequencing project: providing services to taxonomists for standard genome sequencing and annotation.</title>
        <authorList>
            <consortium name="The Broad Institute Genomics Platform"/>
            <consortium name="The Broad Institute Genome Sequencing Center for Infectious Disease"/>
            <person name="Wu L."/>
            <person name="Ma J."/>
        </authorList>
    </citation>
    <scope>NUCLEOTIDE SEQUENCE [LARGE SCALE GENOMIC DNA]</scope>
    <source>
        <strain evidence="3">NBRC 106396</strain>
    </source>
</reference>
<accession>A0ABW2NUE5</accession>
<feature type="signal peptide" evidence="1">
    <location>
        <begin position="1"/>
        <end position="22"/>
    </location>
</feature>
<proteinExistence type="predicted"/>
<sequence length="128" mass="14208">MKKSWMAVSAALVITGAGITAASSYSPLNFIKVDTLHGNKEDIEKDLQKEWEQKVQVTKEEAQKIACKMVSGQVVQTELDQTESSIVYDVVIYDGQTFKEVTLKASDGKIVNVAEDEEAEKKAEWLKP</sequence>
<comment type="caution">
    <text evidence="2">The sequence shown here is derived from an EMBL/GenBank/DDBJ whole genome shotgun (WGS) entry which is preliminary data.</text>
</comment>
<feature type="chain" id="PRO_5047422430" evidence="1">
    <location>
        <begin position="23"/>
        <end position="128"/>
    </location>
</feature>
<evidence type="ECO:0000313" key="2">
    <source>
        <dbReference type="EMBL" id="MFC7373497.1"/>
    </source>
</evidence>
<keyword evidence="3" id="KW-1185">Reference proteome</keyword>